<evidence type="ECO:0000313" key="2">
    <source>
        <dbReference type="EMBL" id="CDW89856.1"/>
    </source>
</evidence>
<keyword evidence="3" id="KW-1185">Reference proteome</keyword>
<dbReference type="Gene3D" id="3.10.590.10">
    <property type="entry name" value="ph1033 like domains"/>
    <property type="match status" value="1"/>
</dbReference>
<dbReference type="OrthoDB" id="306690at2759"/>
<dbReference type="GO" id="GO:0003723">
    <property type="term" value="F:RNA binding"/>
    <property type="evidence" value="ECO:0007669"/>
    <property type="project" value="InterPro"/>
</dbReference>
<protein>
    <recommendedName>
        <fullName evidence="1">YTH domain-containing protein</fullName>
    </recommendedName>
</protein>
<dbReference type="InParanoid" id="A0A078B6K8"/>
<proteinExistence type="predicted"/>
<dbReference type="Pfam" id="PF04146">
    <property type="entry name" value="YTH"/>
    <property type="match status" value="1"/>
</dbReference>
<gene>
    <name evidence="2" type="primary">Contig6447.g6907</name>
    <name evidence="2" type="ORF">STYLEM_18996</name>
</gene>
<dbReference type="InterPro" id="IPR007275">
    <property type="entry name" value="YTH_domain"/>
</dbReference>
<dbReference type="PROSITE" id="PS50882">
    <property type="entry name" value="YTH"/>
    <property type="match status" value="1"/>
</dbReference>
<evidence type="ECO:0000313" key="3">
    <source>
        <dbReference type="Proteomes" id="UP000039865"/>
    </source>
</evidence>
<accession>A0A078B6K8</accession>
<evidence type="ECO:0000259" key="1">
    <source>
        <dbReference type="PROSITE" id="PS50882"/>
    </source>
</evidence>
<dbReference type="Proteomes" id="UP000039865">
    <property type="component" value="Unassembled WGS sequence"/>
</dbReference>
<organism evidence="2 3">
    <name type="scientific">Stylonychia lemnae</name>
    <name type="common">Ciliate</name>
    <dbReference type="NCBI Taxonomy" id="5949"/>
    <lineage>
        <taxon>Eukaryota</taxon>
        <taxon>Sar</taxon>
        <taxon>Alveolata</taxon>
        <taxon>Ciliophora</taxon>
        <taxon>Intramacronucleata</taxon>
        <taxon>Spirotrichea</taxon>
        <taxon>Stichotrichia</taxon>
        <taxon>Sporadotrichida</taxon>
        <taxon>Oxytrichidae</taxon>
        <taxon>Stylonychinae</taxon>
        <taxon>Stylonychia</taxon>
    </lineage>
</organism>
<sequence>MIYQIDLIMCRKSYNRRDNFNIIEIFPKFLQSDNNDTWTEAIDVSSLTGDIAVGGRSNDPTFVTFPGQSFILIYPSSGYSFKWVKQILTNKQEFKKIQFNVDSTRIISLFLNPLTVVILDSSNGNLIASAKDQFNYFLGGYADFMSFSTIQVKVAATNSGDYVQKFSSMLAAIVKFDDKGVSWVSQNYNPIQGEFKIKHMSIPINDKQNLFGCGASQVAGDQLIMTYQYSYLDQDKSASCTDIKATTSQNAIIMGYDDIVKMVFILHLQFYAGTISSSRIYITDRNYENLQIYDGMIITNGQYYYSGKIQKLKGCLNSNVYQAGFLMFNTIDPASQKSCSDMPFTYTLLQNTGSYNVQQFLSLNIDKQTSDPYITILTTNSTLKGMYNISIIGTLPNGQQTQVTFMVILKVAVNDLIPSSIPNYEYIIGDSPQVIILPNFYVDPAQAIIYTLQNQDGSAYNTNSLQFSSMRLINLTIYTNSDSQEGVLKLQLYGRSAIDASYFTFTNFQIKILNRCVKAKLAPQYLQDMQYYIGKDILKQYFSAFTITPSTCGPITYQAAVLGYLIQPNYIYFSGTSRFIQVFTNDYSKVGDYQIQIQATNKYNNESASAFLTISIICQVFELIPDKKQPKQYQYYINQVPFLGFALNPFMQTPQCDKIEHIKQSSKVPDSHIQVYAGGYQPFKFDFQTQFFIKYIDPIRVYFDEKHIGYKDSDFIKVSGSYSLLINAQGKHVENHHIYIKAQYFEPEVRGKICSLRCGVPVDLRQDIYINVVLNYSNSDAVNDNRQHLAEIANNSLTNTGLSDQKGTDSIKLEAEIKYITNTGLVTIEFSKAIMIFGNFSEFGEKELLLKIPKRGSQQINFKWQIVYQKERTMKIQLDYEKPLLVSQNITKNIQRQILPGGIIYNLNLMSLSPNQSQIGTLLTSEQISYQQDSQIFEANDSQEIHRTLTTQLSNDLNEIPKDQTSIILPRENLDLPANFQSESSLSKKELANKIRYTEFNSAKSAPQQCKLTRHGKYSQTFATSLEICQGLILEVIDNLKVSEREYANSVKHHLQNVNEGGIYDDNSKDQLSNTAPMKEIIRKKVKFQETLDFEPIQKQVECMRQINAGEFMQTVKHQNNYQNQLKFSQSNKQQIVQKHNKTVENPQLKTLWLIKNNILNQTYEKYLKYDPQFAKFMLIRSMNQNMIFDSIISGCWLPKPKQFEIFQFVLEDAEQLRIKNNLGYHTPIYLIFSIKRSGMFQGIAQVMSPLQRDQKGSYYFKVKWLLVKNIEINRFVGIKYNQEDRDFLGSNIMTISHILGKMVLRLFIQFQTCHSLLNDRNFRQFLKRL</sequence>
<name>A0A078B6K8_STYLE</name>
<dbReference type="EMBL" id="CCKQ01017934">
    <property type="protein sequence ID" value="CDW89856.1"/>
    <property type="molecule type" value="Genomic_DNA"/>
</dbReference>
<feature type="domain" description="YTH" evidence="1">
    <location>
        <begin position="1175"/>
        <end position="1330"/>
    </location>
</feature>
<reference evidence="2 3" key="1">
    <citation type="submission" date="2014-06" db="EMBL/GenBank/DDBJ databases">
        <authorList>
            <person name="Swart Estienne"/>
        </authorList>
    </citation>
    <scope>NUCLEOTIDE SEQUENCE [LARGE SCALE GENOMIC DNA]</scope>
    <source>
        <strain evidence="2 3">130c</strain>
    </source>
</reference>